<proteinExistence type="predicted"/>
<dbReference type="Proteomes" id="UP000186228">
    <property type="component" value="Unassembled WGS sequence"/>
</dbReference>
<dbReference type="AlphaFoldDB" id="A0A1C3WH69"/>
<evidence type="ECO:0008006" key="3">
    <source>
        <dbReference type="Google" id="ProtNLM"/>
    </source>
</evidence>
<keyword evidence="2" id="KW-1185">Reference proteome</keyword>
<evidence type="ECO:0000313" key="1">
    <source>
        <dbReference type="EMBL" id="SCB39034.1"/>
    </source>
</evidence>
<dbReference type="EMBL" id="FMAC01000018">
    <property type="protein sequence ID" value="SCB39034.1"/>
    <property type="molecule type" value="Genomic_DNA"/>
</dbReference>
<gene>
    <name evidence="1" type="ORF">GA0061100_11848</name>
</gene>
<reference evidence="2" key="1">
    <citation type="submission" date="2016-08" db="EMBL/GenBank/DDBJ databases">
        <authorList>
            <person name="Varghese N."/>
            <person name="Submissions Spin"/>
        </authorList>
    </citation>
    <scope>NUCLEOTIDE SEQUENCE [LARGE SCALE GENOMIC DNA]</scope>
    <source>
        <strain evidence="2">CCBAU 57015</strain>
    </source>
</reference>
<accession>A0A1C3WH69</accession>
<name>A0A1C3WH69_9HYPH</name>
<evidence type="ECO:0000313" key="2">
    <source>
        <dbReference type="Proteomes" id="UP000186228"/>
    </source>
</evidence>
<protein>
    <recommendedName>
        <fullName evidence="3">Mobilisation protein (MobC)</fullName>
    </recommendedName>
</protein>
<sequence length="100" mass="10733">MVRAACGFGPTHDHETRDAILELAYQTRAIGVNLNQAVKALHRGKLPSDAALKQGLTRMAQVLSIQEELYRTLCGRAREDMVRAIEDGADVSGIASGADA</sequence>
<organism evidence="1 2">
    <name type="scientific">Rhizobium hainanense</name>
    <dbReference type="NCBI Taxonomy" id="52131"/>
    <lineage>
        <taxon>Bacteria</taxon>
        <taxon>Pseudomonadati</taxon>
        <taxon>Pseudomonadota</taxon>
        <taxon>Alphaproteobacteria</taxon>
        <taxon>Hyphomicrobiales</taxon>
        <taxon>Rhizobiaceae</taxon>
        <taxon>Rhizobium/Agrobacterium group</taxon>
        <taxon>Rhizobium</taxon>
    </lineage>
</organism>